<evidence type="ECO:0000259" key="2">
    <source>
        <dbReference type="Pfam" id="PF20151"/>
    </source>
</evidence>
<gene>
    <name evidence="3" type="ORF">EXIGLDRAFT_702997</name>
</gene>
<keyword evidence="4" id="KW-1185">Reference proteome</keyword>
<keyword evidence="1" id="KW-1133">Transmembrane helix</keyword>
<dbReference type="Pfam" id="PF20151">
    <property type="entry name" value="DUF6533"/>
    <property type="match status" value="1"/>
</dbReference>
<protein>
    <recommendedName>
        <fullName evidence="2">DUF6533 domain-containing protein</fullName>
    </recommendedName>
</protein>
<feature type="transmembrane region" description="Helical" evidence="1">
    <location>
        <begin position="112"/>
        <end position="137"/>
    </location>
</feature>
<evidence type="ECO:0000313" key="4">
    <source>
        <dbReference type="Proteomes" id="UP000077266"/>
    </source>
</evidence>
<dbReference type="Proteomes" id="UP000077266">
    <property type="component" value="Unassembled WGS sequence"/>
</dbReference>
<dbReference type="InterPro" id="IPR045340">
    <property type="entry name" value="DUF6533"/>
</dbReference>
<evidence type="ECO:0000256" key="1">
    <source>
        <dbReference type="SAM" id="Phobius"/>
    </source>
</evidence>
<reference evidence="3 4" key="1">
    <citation type="journal article" date="2016" name="Mol. Biol. Evol.">
        <title>Comparative Genomics of Early-Diverging Mushroom-Forming Fungi Provides Insights into the Origins of Lignocellulose Decay Capabilities.</title>
        <authorList>
            <person name="Nagy L.G."/>
            <person name="Riley R."/>
            <person name="Tritt A."/>
            <person name="Adam C."/>
            <person name="Daum C."/>
            <person name="Floudas D."/>
            <person name="Sun H."/>
            <person name="Yadav J.S."/>
            <person name="Pangilinan J."/>
            <person name="Larsson K.H."/>
            <person name="Matsuura K."/>
            <person name="Barry K."/>
            <person name="Labutti K."/>
            <person name="Kuo R."/>
            <person name="Ohm R.A."/>
            <person name="Bhattacharya S.S."/>
            <person name="Shirouzu T."/>
            <person name="Yoshinaga Y."/>
            <person name="Martin F.M."/>
            <person name="Grigoriev I.V."/>
            <person name="Hibbett D.S."/>
        </authorList>
    </citation>
    <scope>NUCLEOTIDE SEQUENCE [LARGE SCALE GENOMIC DNA]</scope>
    <source>
        <strain evidence="3 4">HHB12029</strain>
    </source>
</reference>
<proteinExistence type="predicted"/>
<dbReference type="EMBL" id="KV426349">
    <property type="protein sequence ID" value="KZV82056.1"/>
    <property type="molecule type" value="Genomic_DNA"/>
</dbReference>
<feature type="domain" description="DUF6533" evidence="2">
    <location>
        <begin position="15"/>
        <end position="55"/>
    </location>
</feature>
<dbReference type="STRING" id="1314781.A0A165C9B7"/>
<feature type="transmembrane region" description="Helical" evidence="1">
    <location>
        <begin position="157"/>
        <end position="179"/>
    </location>
</feature>
<sequence>MSIQLTPQAGMRLMSACIFAYDWVITLPSEWRLYRRQRVRPTVACLLFIAARYLGAAYIISTSVLFFSRNFTLGSCTSIVPLGGFFRGTVSTTSALIFLWRTWAIWQRNRTVLIIMSVALIPQIIFSYPSAFMQIPVVNNGGCTGASGSGSAFALKWPFALVNMLYDMLACGLGSYKLFLNMKSGVSHISFILLSDGLGFFFLMLAIHILNLVFLLIPDPSKQTLIVTFQSVITSILGQRISQFF</sequence>
<organism evidence="3 4">
    <name type="scientific">Exidia glandulosa HHB12029</name>
    <dbReference type="NCBI Taxonomy" id="1314781"/>
    <lineage>
        <taxon>Eukaryota</taxon>
        <taxon>Fungi</taxon>
        <taxon>Dikarya</taxon>
        <taxon>Basidiomycota</taxon>
        <taxon>Agaricomycotina</taxon>
        <taxon>Agaricomycetes</taxon>
        <taxon>Auriculariales</taxon>
        <taxon>Exidiaceae</taxon>
        <taxon>Exidia</taxon>
    </lineage>
</organism>
<evidence type="ECO:0000313" key="3">
    <source>
        <dbReference type="EMBL" id="KZV82056.1"/>
    </source>
</evidence>
<feature type="transmembrane region" description="Helical" evidence="1">
    <location>
        <begin position="79"/>
        <end position="100"/>
    </location>
</feature>
<keyword evidence="1" id="KW-0472">Membrane</keyword>
<dbReference type="InParanoid" id="A0A165C9B7"/>
<keyword evidence="1" id="KW-0812">Transmembrane</keyword>
<dbReference type="AlphaFoldDB" id="A0A165C9B7"/>
<name>A0A165C9B7_EXIGL</name>
<dbReference type="OrthoDB" id="3346251at2759"/>
<feature type="transmembrane region" description="Helical" evidence="1">
    <location>
        <begin position="43"/>
        <end position="67"/>
    </location>
</feature>
<accession>A0A165C9B7</accession>
<feature type="transmembrane region" description="Helical" evidence="1">
    <location>
        <begin position="191"/>
        <end position="217"/>
    </location>
</feature>